<evidence type="ECO:0000256" key="1">
    <source>
        <dbReference type="SAM" id="Phobius"/>
    </source>
</evidence>
<proteinExistence type="predicted"/>
<keyword evidence="1" id="KW-1133">Transmembrane helix</keyword>
<name>A0ABX7DVW6_9BACI</name>
<protein>
    <submittedName>
        <fullName evidence="2">Uncharacterized protein</fullName>
    </submittedName>
</protein>
<reference evidence="2 3" key="1">
    <citation type="submission" date="2020-11" db="EMBL/GenBank/DDBJ databases">
        <title>Taxonomic evaluation of the Bacillus sporothermodurans group of bacteria based on whole genome sequences.</title>
        <authorList>
            <person name="Fiedler G."/>
            <person name="Herbstmann A.-D."/>
            <person name="Doll E."/>
            <person name="Wenning M."/>
            <person name="Brinks E."/>
            <person name="Kabisch J."/>
            <person name="Breitenwieser F."/>
            <person name="Lappann M."/>
            <person name="Boehnlein C."/>
            <person name="Franz C."/>
        </authorList>
    </citation>
    <scope>NUCLEOTIDE SEQUENCE [LARGE SCALE GENOMIC DNA]</scope>
    <source>
        <strain evidence="2 3">JCM 19841</strain>
    </source>
</reference>
<evidence type="ECO:0000313" key="3">
    <source>
        <dbReference type="Proteomes" id="UP000595691"/>
    </source>
</evidence>
<keyword evidence="1" id="KW-0472">Membrane</keyword>
<feature type="transmembrane region" description="Helical" evidence="1">
    <location>
        <begin position="51"/>
        <end position="71"/>
    </location>
</feature>
<keyword evidence="3" id="KW-1185">Reference proteome</keyword>
<gene>
    <name evidence="2" type="ORF">I5776_11055</name>
</gene>
<evidence type="ECO:0000313" key="2">
    <source>
        <dbReference type="EMBL" id="QQZ07638.1"/>
    </source>
</evidence>
<keyword evidence="1" id="KW-0812">Transmembrane</keyword>
<sequence>MILNNRSPVLPRDILLLVVSLAIPGVGPGWIRGFTYKIWHVGNQMMRKGTLLNLILWFVVLGIHIWILSFGNENAAGANVLLYSY</sequence>
<organism evidence="2 3">
    <name type="scientific">Heyndrickxia vini</name>
    <dbReference type="NCBI Taxonomy" id="1476025"/>
    <lineage>
        <taxon>Bacteria</taxon>
        <taxon>Bacillati</taxon>
        <taxon>Bacillota</taxon>
        <taxon>Bacilli</taxon>
        <taxon>Bacillales</taxon>
        <taxon>Bacillaceae</taxon>
        <taxon>Heyndrickxia</taxon>
    </lineage>
</organism>
<dbReference type="EMBL" id="CP065425">
    <property type="protein sequence ID" value="QQZ07638.1"/>
    <property type="molecule type" value="Genomic_DNA"/>
</dbReference>
<dbReference type="Proteomes" id="UP000595691">
    <property type="component" value="Chromosome"/>
</dbReference>
<accession>A0ABX7DVW6</accession>
<feature type="transmembrane region" description="Helical" evidence="1">
    <location>
        <begin position="14"/>
        <end position="31"/>
    </location>
</feature>